<keyword evidence="5" id="KW-1185">Reference proteome</keyword>
<comment type="caution">
    <text evidence="4">The sequence shown here is derived from an EMBL/GenBank/DDBJ whole genome shotgun (WGS) entry which is preliminary data.</text>
</comment>
<evidence type="ECO:0000256" key="1">
    <source>
        <dbReference type="ARBA" id="ARBA00022679"/>
    </source>
</evidence>
<dbReference type="Gene3D" id="3.40.630.30">
    <property type="match status" value="1"/>
</dbReference>
<dbReference type="Pfam" id="PF00583">
    <property type="entry name" value="Acetyltransf_1"/>
    <property type="match status" value="1"/>
</dbReference>
<proteinExistence type="predicted"/>
<organism evidence="4 5">
    <name type="scientific">Brevibacterium salitolerans</name>
    <dbReference type="NCBI Taxonomy" id="1403566"/>
    <lineage>
        <taxon>Bacteria</taxon>
        <taxon>Bacillati</taxon>
        <taxon>Actinomycetota</taxon>
        <taxon>Actinomycetes</taxon>
        <taxon>Micrococcales</taxon>
        <taxon>Brevibacteriaceae</taxon>
        <taxon>Brevibacterium</taxon>
    </lineage>
</organism>
<dbReference type="Proteomes" id="UP001500984">
    <property type="component" value="Unassembled WGS sequence"/>
</dbReference>
<dbReference type="RefSeq" id="WP_344337468.1">
    <property type="nucleotide sequence ID" value="NZ_BAAAPZ010000010.1"/>
</dbReference>
<keyword evidence="2" id="KW-0012">Acyltransferase</keyword>
<evidence type="ECO:0000259" key="3">
    <source>
        <dbReference type="PROSITE" id="PS51186"/>
    </source>
</evidence>
<dbReference type="CDD" id="cd04301">
    <property type="entry name" value="NAT_SF"/>
    <property type="match status" value="1"/>
</dbReference>
<keyword evidence="1" id="KW-0808">Transferase</keyword>
<name>A0ABP5IN52_9MICO</name>
<protein>
    <recommendedName>
        <fullName evidence="3">N-acetyltransferase domain-containing protein</fullName>
    </recommendedName>
</protein>
<dbReference type="EMBL" id="BAAAPZ010000010">
    <property type="protein sequence ID" value="GAA2101241.1"/>
    <property type="molecule type" value="Genomic_DNA"/>
</dbReference>
<gene>
    <name evidence="4" type="ORF">GCM10009823_23960</name>
</gene>
<dbReference type="PANTHER" id="PTHR43877:SF1">
    <property type="entry name" value="ACETYLTRANSFERASE"/>
    <property type="match status" value="1"/>
</dbReference>
<evidence type="ECO:0000256" key="2">
    <source>
        <dbReference type="ARBA" id="ARBA00023315"/>
    </source>
</evidence>
<sequence length="153" mass="16235">MNGIELRKAQSDEAEEVSAVALRSKGYWGYSDAFLAACRAELTFTPEQCRSGALIVAESDRCIVGFYLLDGSPPEGELAALFVDPVWIGAGVGGALLRHALTKAAELGFRCLVLDADPGAESFYAKYGAETIGSVASGSIPGRQIPQMRFDLT</sequence>
<feature type="domain" description="N-acetyltransferase" evidence="3">
    <location>
        <begin position="4"/>
        <end position="153"/>
    </location>
</feature>
<dbReference type="PANTHER" id="PTHR43877">
    <property type="entry name" value="AMINOALKYLPHOSPHONATE N-ACETYLTRANSFERASE-RELATED-RELATED"/>
    <property type="match status" value="1"/>
</dbReference>
<dbReference type="InterPro" id="IPR000182">
    <property type="entry name" value="GNAT_dom"/>
</dbReference>
<dbReference type="SUPFAM" id="SSF55729">
    <property type="entry name" value="Acyl-CoA N-acyltransferases (Nat)"/>
    <property type="match status" value="1"/>
</dbReference>
<dbReference type="InterPro" id="IPR016181">
    <property type="entry name" value="Acyl_CoA_acyltransferase"/>
</dbReference>
<accession>A0ABP5IN52</accession>
<evidence type="ECO:0000313" key="4">
    <source>
        <dbReference type="EMBL" id="GAA2101241.1"/>
    </source>
</evidence>
<reference evidence="5" key="1">
    <citation type="journal article" date="2019" name="Int. J. Syst. Evol. Microbiol.">
        <title>The Global Catalogue of Microorganisms (GCM) 10K type strain sequencing project: providing services to taxonomists for standard genome sequencing and annotation.</title>
        <authorList>
            <consortium name="The Broad Institute Genomics Platform"/>
            <consortium name="The Broad Institute Genome Sequencing Center for Infectious Disease"/>
            <person name="Wu L."/>
            <person name="Ma J."/>
        </authorList>
    </citation>
    <scope>NUCLEOTIDE SEQUENCE [LARGE SCALE GENOMIC DNA]</scope>
    <source>
        <strain evidence="5">JCM 15900</strain>
    </source>
</reference>
<dbReference type="PROSITE" id="PS51186">
    <property type="entry name" value="GNAT"/>
    <property type="match status" value="1"/>
</dbReference>
<dbReference type="InterPro" id="IPR050832">
    <property type="entry name" value="Bact_Acetyltransf"/>
</dbReference>
<evidence type="ECO:0000313" key="5">
    <source>
        <dbReference type="Proteomes" id="UP001500984"/>
    </source>
</evidence>